<dbReference type="RefSeq" id="WP_329506389.1">
    <property type="nucleotide sequence ID" value="NZ_BAAAYZ010000028.1"/>
</dbReference>
<keyword evidence="2" id="KW-1185">Reference proteome</keyword>
<name>A0ABU7FD25_9ACTN</name>
<organism evidence="1 2">
    <name type="scientific">Streptomyces chiangmaiensis</name>
    <dbReference type="NCBI Taxonomy" id="766497"/>
    <lineage>
        <taxon>Bacteria</taxon>
        <taxon>Bacillati</taxon>
        <taxon>Actinomycetota</taxon>
        <taxon>Actinomycetes</taxon>
        <taxon>Kitasatosporales</taxon>
        <taxon>Streptomycetaceae</taxon>
        <taxon>Streptomyces</taxon>
    </lineage>
</organism>
<accession>A0ABU7FD25</accession>
<proteinExistence type="predicted"/>
<evidence type="ECO:0000313" key="1">
    <source>
        <dbReference type="EMBL" id="MED7822077.1"/>
    </source>
</evidence>
<gene>
    <name evidence="1" type="ORF">VXC91_08805</name>
</gene>
<evidence type="ECO:0000313" key="2">
    <source>
        <dbReference type="Proteomes" id="UP001333996"/>
    </source>
</evidence>
<dbReference type="Proteomes" id="UP001333996">
    <property type="component" value="Unassembled WGS sequence"/>
</dbReference>
<sequence length="92" mass="10445">MAASDRVERVGTWMFPQRWWLFRGGEWNRAGRAGKITVHRLDPATHVGPCSYISTTAQLPDGRSHLDRTADTVIALIRAHYRATVATDDRLR</sequence>
<dbReference type="EMBL" id="JAYWVC010000018">
    <property type="protein sequence ID" value="MED7822077.1"/>
    <property type="molecule type" value="Genomic_DNA"/>
</dbReference>
<comment type="caution">
    <text evidence="1">The sequence shown here is derived from an EMBL/GenBank/DDBJ whole genome shotgun (WGS) entry which is preliminary data.</text>
</comment>
<reference evidence="1" key="1">
    <citation type="submission" date="2024-01" db="EMBL/GenBank/DDBJ databases">
        <title>First draft genome sequence data of TA4-1, the type strain of Gram-positive actinobacterium Streptomyces chiangmaiensis.</title>
        <authorList>
            <person name="Yasawong M."/>
            <person name="Nantapong N."/>
        </authorList>
    </citation>
    <scope>NUCLEOTIDE SEQUENCE</scope>
    <source>
        <strain evidence="1">TA4-1</strain>
    </source>
</reference>
<protein>
    <submittedName>
        <fullName evidence="1">Uncharacterized protein</fullName>
    </submittedName>
</protein>